<dbReference type="SUPFAM" id="SSF53474">
    <property type="entry name" value="alpha/beta-Hydrolases"/>
    <property type="match status" value="1"/>
</dbReference>
<dbReference type="Proteomes" id="UP000039324">
    <property type="component" value="Unassembled WGS sequence"/>
</dbReference>
<keyword evidence="2" id="KW-0378">Hydrolase</keyword>
<feature type="active site" evidence="3">
    <location>
        <position position="200"/>
    </location>
</feature>
<name>A0A0G4IXN5_PLABS</name>
<dbReference type="OrthoDB" id="433474at2759"/>
<protein>
    <recommendedName>
        <fullName evidence="4">Alpha/beta hydrolase fold-3 domain-containing protein</fullName>
    </recommendedName>
</protein>
<dbReference type="InterPro" id="IPR013094">
    <property type="entry name" value="AB_hydrolase_3"/>
</dbReference>
<dbReference type="PROSITE" id="PS01174">
    <property type="entry name" value="LIPASE_GDXG_SER"/>
    <property type="match status" value="1"/>
</dbReference>
<evidence type="ECO:0000313" key="6">
    <source>
        <dbReference type="Proteomes" id="UP000039324"/>
    </source>
</evidence>
<reference evidence="5 6" key="1">
    <citation type="submission" date="2015-02" db="EMBL/GenBank/DDBJ databases">
        <authorList>
            <person name="Chooi Y.-H."/>
        </authorList>
    </citation>
    <scope>NUCLEOTIDE SEQUENCE [LARGE SCALE GENOMIC DNA]</scope>
    <source>
        <strain evidence="5">E3</strain>
    </source>
</reference>
<evidence type="ECO:0000256" key="3">
    <source>
        <dbReference type="PROSITE-ProRule" id="PRU10038"/>
    </source>
</evidence>
<dbReference type="Gene3D" id="3.40.50.1820">
    <property type="entry name" value="alpha/beta hydrolase"/>
    <property type="match status" value="1"/>
</dbReference>
<evidence type="ECO:0000259" key="4">
    <source>
        <dbReference type="Pfam" id="PF07859"/>
    </source>
</evidence>
<dbReference type="OMA" id="RLWHVAH"/>
<evidence type="ECO:0000256" key="2">
    <source>
        <dbReference type="ARBA" id="ARBA00022801"/>
    </source>
</evidence>
<proteinExistence type="inferred from homology"/>
<dbReference type="EMBL" id="CDSF01000095">
    <property type="protein sequence ID" value="CEO99884.1"/>
    <property type="molecule type" value="Genomic_DNA"/>
</dbReference>
<dbReference type="InterPro" id="IPR050300">
    <property type="entry name" value="GDXG_lipolytic_enzyme"/>
</dbReference>
<dbReference type="Pfam" id="PF07859">
    <property type="entry name" value="Abhydrolase_3"/>
    <property type="match status" value="1"/>
</dbReference>
<dbReference type="STRING" id="37360.A0A0G4IXN5"/>
<feature type="domain" description="Alpha/beta hydrolase fold-3" evidence="4">
    <location>
        <begin position="123"/>
        <end position="308"/>
    </location>
</feature>
<comment type="similarity">
    <text evidence="1">Belongs to the 'GDXG' lipolytic enzyme family.</text>
</comment>
<accession>A0A0G4IXN5</accession>
<organism evidence="5 6">
    <name type="scientific">Plasmodiophora brassicae</name>
    <name type="common">Clubroot disease agent</name>
    <dbReference type="NCBI Taxonomy" id="37360"/>
    <lineage>
        <taxon>Eukaryota</taxon>
        <taxon>Sar</taxon>
        <taxon>Rhizaria</taxon>
        <taxon>Endomyxa</taxon>
        <taxon>Phytomyxea</taxon>
        <taxon>Plasmodiophorida</taxon>
        <taxon>Plasmodiophoridae</taxon>
        <taxon>Plasmodiophora</taxon>
    </lineage>
</organism>
<dbReference type="InterPro" id="IPR029058">
    <property type="entry name" value="AB_hydrolase_fold"/>
</dbReference>
<keyword evidence="6" id="KW-1185">Reference proteome</keyword>
<dbReference type="GO" id="GO:0016787">
    <property type="term" value="F:hydrolase activity"/>
    <property type="evidence" value="ECO:0007669"/>
    <property type="project" value="UniProtKB-KW"/>
</dbReference>
<evidence type="ECO:0000313" key="5">
    <source>
        <dbReference type="EMBL" id="CEO99884.1"/>
    </source>
</evidence>
<gene>
    <name evidence="5" type="ORF">PBRA_007618</name>
</gene>
<dbReference type="PANTHER" id="PTHR48081:SF8">
    <property type="entry name" value="ALPHA_BETA HYDROLASE FOLD-3 DOMAIN-CONTAINING PROTEIN-RELATED"/>
    <property type="match status" value="1"/>
</dbReference>
<dbReference type="PANTHER" id="PTHR48081">
    <property type="entry name" value="AB HYDROLASE SUPERFAMILY PROTEIN C4A8.06C"/>
    <property type="match status" value="1"/>
</dbReference>
<dbReference type="AlphaFoldDB" id="A0A0G4IXN5"/>
<dbReference type="InterPro" id="IPR033140">
    <property type="entry name" value="Lipase_GDXG_put_SER_AS"/>
</dbReference>
<evidence type="ECO:0000256" key="1">
    <source>
        <dbReference type="ARBA" id="ARBA00010515"/>
    </source>
</evidence>
<sequence>MQDQLAWVVAAWAILLACFRYRAQTLMLFTRDIHSAYRSLSLRAHESFALRFVRNLMHDHARLGTAQLRAAPQWAAFLVRLACRFRSLGLPSLERVTIAGVPCDIIRRSGDHRTPLALHDRVIVYLHGGGFITGDTLQYIVPINEILTQADRVHSTSVAFVAVDYALSPEHRVPVAVEQVVSVCRALDLPPSKLIIAGDSAGGNLAIGACLLLRDVAVAGLVLISPVVLCTPDFADDASVQANDGRDWLPKTYLTRAIASYDTGDASTRHLVSPLRYADVSRLPRTLTIAGADEILLDQIVAFHKRCPAGTLRVGRGVSHIYPLVPNLFDQREASDAYDVICTWIAGQG</sequence>